<organism evidence="3 4">
    <name type="scientific">Seminavis robusta</name>
    <dbReference type="NCBI Taxonomy" id="568900"/>
    <lineage>
        <taxon>Eukaryota</taxon>
        <taxon>Sar</taxon>
        <taxon>Stramenopiles</taxon>
        <taxon>Ochrophyta</taxon>
        <taxon>Bacillariophyta</taxon>
        <taxon>Bacillariophyceae</taxon>
        <taxon>Bacillariophycidae</taxon>
        <taxon>Naviculales</taxon>
        <taxon>Naviculaceae</taxon>
        <taxon>Seminavis</taxon>
    </lineage>
</organism>
<gene>
    <name evidence="3" type="ORF">SEMRO_218_G090090.1</name>
</gene>
<dbReference type="InterPro" id="IPR036464">
    <property type="entry name" value="Rubisco_LSMT_subst-bd_sf"/>
</dbReference>
<reference evidence="3" key="1">
    <citation type="submission" date="2020-06" db="EMBL/GenBank/DDBJ databases">
        <authorList>
            <consortium name="Plant Systems Biology data submission"/>
        </authorList>
    </citation>
    <scope>NUCLEOTIDE SEQUENCE</scope>
    <source>
        <strain evidence="3">D6</strain>
    </source>
</reference>
<dbReference type="InterPro" id="IPR015353">
    <property type="entry name" value="Rubisco_LSMT_subst-bd"/>
</dbReference>
<name>A0A9N8DSF9_9STRA</name>
<dbReference type="Pfam" id="PF09273">
    <property type="entry name" value="Rubis-subs-bind"/>
    <property type="match status" value="1"/>
</dbReference>
<dbReference type="Gene3D" id="3.90.1410.10">
    <property type="entry name" value="set domain protein methyltransferase, domain 1"/>
    <property type="match status" value="1"/>
</dbReference>
<dbReference type="Gene3D" id="3.90.1420.10">
    <property type="entry name" value="Rubisco LSMT, substrate-binding domain"/>
    <property type="match status" value="1"/>
</dbReference>
<feature type="chain" id="PRO_5040279380" description="Rubisco LSMT substrate-binding domain-containing protein" evidence="1">
    <location>
        <begin position="19"/>
        <end position="544"/>
    </location>
</feature>
<dbReference type="AlphaFoldDB" id="A0A9N8DSF9"/>
<feature type="domain" description="Rubisco LSMT substrate-binding" evidence="2">
    <location>
        <begin position="409"/>
        <end position="514"/>
    </location>
</feature>
<dbReference type="Proteomes" id="UP001153069">
    <property type="component" value="Unassembled WGS sequence"/>
</dbReference>
<dbReference type="SUPFAM" id="SSF82199">
    <property type="entry name" value="SET domain"/>
    <property type="match status" value="1"/>
</dbReference>
<evidence type="ECO:0000256" key="1">
    <source>
        <dbReference type="SAM" id="SignalP"/>
    </source>
</evidence>
<dbReference type="InterPro" id="IPR046341">
    <property type="entry name" value="SET_dom_sf"/>
</dbReference>
<sequence length="544" mass="62803">MDHTLLLALFLCSVFCLASRSSHDGYPRPSESGERLLQWLLDHGGIAHATVVEIGPGHRKLMTNRDLAQGVDVLYVPSELSLHPASPHVVTNKFIRDAQSCCPQQVTEEWIMQTFLMLQASSTASATTGRGTSLFDPYFDSLPTLEDYQRHCHWSQQEIEELQMQPYEPGMPQPQPNRIPEPSAWSPAFLWDNDYEWNKWTTITQQVLDKFKWNSTPAAQAFLKQRWNILPATSNETVFFDDRLRFAWANLVLSSREWVGHQLWPVLDMADSNLLEQAAFSVNTNPQTGGRVQTFVALSQGTEVFTVPQSTTNLAFLQRSCHAFPNNPSEFVMLDIQLPTTLAENPHWIPLLQSIVTDTRPYEHPHSMDHMTPRNGRVTIYQSQSQQQPHDSHLQQQPTTLRATIRLFRNSVTALLSVARAVVWLQDDKQKNTRLLWQASSLGRQRAVHLQMERQALELADQWLRRRRQQFPTSLSYDQDLLANMIHEAEPKQHMSLEKLRVALIFRTQQKDIIEANWKSVRSMTRTLYMEYNDDYGRRTQDEF</sequence>
<comment type="caution">
    <text evidence="3">The sequence shown here is derived from an EMBL/GenBank/DDBJ whole genome shotgun (WGS) entry which is preliminary data.</text>
</comment>
<keyword evidence="1" id="KW-0732">Signal</keyword>
<evidence type="ECO:0000259" key="2">
    <source>
        <dbReference type="Pfam" id="PF09273"/>
    </source>
</evidence>
<proteinExistence type="predicted"/>
<evidence type="ECO:0000313" key="4">
    <source>
        <dbReference type="Proteomes" id="UP001153069"/>
    </source>
</evidence>
<feature type="signal peptide" evidence="1">
    <location>
        <begin position="1"/>
        <end position="18"/>
    </location>
</feature>
<dbReference type="EMBL" id="CAICTM010000217">
    <property type="protein sequence ID" value="CAB9505084.1"/>
    <property type="molecule type" value="Genomic_DNA"/>
</dbReference>
<protein>
    <recommendedName>
        <fullName evidence="2">Rubisco LSMT substrate-binding domain-containing protein</fullName>
    </recommendedName>
</protein>
<evidence type="ECO:0000313" key="3">
    <source>
        <dbReference type="EMBL" id="CAB9505084.1"/>
    </source>
</evidence>
<accession>A0A9N8DSF9</accession>
<keyword evidence="4" id="KW-1185">Reference proteome</keyword>